<dbReference type="PANTHER" id="PTHR45228:SF4">
    <property type="entry name" value="LIPOPROTEIN"/>
    <property type="match status" value="1"/>
</dbReference>
<dbReference type="PROSITE" id="PS51831">
    <property type="entry name" value="HD"/>
    <property type="match status" value="1"/>
</dbReference>
<sequence>MNVNSVVSSENKYKILAVDDNENNLKILKMILEKEGYIVETLSDGASTFSYVRQNRPDIILLDVLMPGADGFEICREIKNEESTKRIPLIIISALTQLDDKLKGIELGADEFLTKPINKRELLTRVKTLLKFKRLGNQLENSHNVIMSLAFATDFKDPFRKGHSKRVGLYATECAKALGLTREEITEIEFGAYLHDIGKVGIPTDILEKTEALSDEEYEIYNKHPLLGYEICAPLEAAARSLSIILHHHEKYNGTGFPDGLAGDQIPFGAQIVAVADSYDIMTHGLVNCAAISPGETIEILKNDSGAKFNPEIVKKFLSLPLQDIERLSNVKMFNSL</sequence>
<dbReference type="InterPro" id="IPR001789">
    <property type="entry name" value="Sig_transdc_resp-reg_receiver"/>
</dbReference>
<evidence type="ECO:0000256" key="1">
    <source>
        <dbReference type="PROSITE-ProRule" id="PRU00169"/>
    </source>
</evidence>
<evidence type="ECO:0000313" key="5">
    <source>
        <dbReference type="EMBL" id="OGM07470.1"/>
    </source>
</evidence>
<dbReference type="Pfam" id="PF00072">
    <property type="entry name" value="Response_reg"/>
    <property type="match status" value="1"/>
</dbReference>
<proteinExistence type="predicted"/>
<evidence type="ECO:0000259" key="2">
    <source>
        <dbReference type="PROSITE" id="PS50110"/>
    </source>
</evidence>
<reference evidence="5 6" key="1">
    <citation type="journal article" date="2016" name="Nat. Commun.">
        <title>Thousands of microbial genomes shed light on interconnected biogeochemical processes in an aquifer system.</title>
        <authorList>
            <person name="Anantharaman K."/>
            <person name="Brown C.T."/>
            <person name="Hug L.A."/>
            <person name="Sharon I."/>
            <person name="Castelle C.J."/>
            <person name="Probst A.J."/>
            <person name="Thomas B.C."/>
            <person name="Singh A."/>
            <person name="Wilkins M.J."/>
            <person name="Karaoz U."/>
            <person name="Brodie E.L."/>
            <person name="Williams K.H."/>
            <person name="Hubbard S.S."/>
            <person name="Banfield J.F."/>
        </authorList>
    </citation>
    <scope>NUCLEOTIDE SEQUENCE [LARGE SCALE GENOMIC DNA]</scope>
</reference>
<dbReference type="Gene3D" id="1.10.3210.10">
    <property type="entry name" value="Hypothetical protein af1432"/>
    <property type="match status" value="1"/>
</dbReference>
<evidence type="ECO:0000259" key="3">
    <source>
        <dbReference type="PROSITE" id="PS51831"/>
    </source>
</evidence>
<keyword evidence="1" id="KW-0597">Phosphoprotein</keyword>
<dbReference type="PROSITE" id="PS50110">
    <property type="entry name" value="RESPONSE_REGULATORY"/>
    <property type="match status" value="1"/>
</dbReference>
<evidence type="ECO:0000259" key="4">
    <source>
        <dbReference type="PROSITE" id="PS51832"/>
    </source>
</evidence>
<dbReference type="CDD" id="cd00077">
    <property type="entry name" value="HDc"/>
    <property type="match status" value="1"/>
</dbReference>
<feature type="domain" description="HD" evidence="3">
    <location>
        <begin position="160"/>
        <end position="282"/>
    </location>
</feature>
<comment type="caution">
    <text evidence="5">The sequence shown here is derived from an EMBL/GenBank/DDBJ whole genome shotgun (WGS) entry which is preliminary data.</text>
</comment>
<feature type="domain" description="Response regulatory" evidence="2">
    <location>
        <begin position="14"/>
        <end position="130"/>
    </location>
</feature>
<dbReference type="AlphaFoldDB" id="A0A1F7WXM3"/>
<feature type="modified residue" description="4-aspartylphosphate" evidence="1">
    <location>
        <position position="63"/>
    </location>
</feature>
<dbReference type="InterPro" id="IPR003607">
    <property type="entry name" value="HD/PDEase_dom"/>
</dbReference>
<dbReference type="PANTHER" id="PTHR45228">
    <property type="entry name" value="CYCLIC DI-GMP PHOSPHODIESTERASE TM_0186-RELATED"/>
    <property type="match status" value="1"/>
</dbReference>
<dbReference type="InterPro" id="IPR052020">
    <property type="entry name" value="Cyclic_di-GMP/3'3'-cGAMP_PDE"/>
</dbReference>
<evidence type="ECO:0008006" key="7">
    <source>
        <dbReference type="Google" id="ProtNLM"/>
    </source>
</evidence>
<dbReference type="Proteomes" id="UP000178735">
    <property type="component" value="Unassembled WGS sequence"/>
</dbReference>
<dbReference type="STRING" id="1817813.A2008_13270"/>
<dbReference type="Pfam" id="PF13487">
    <property type="entry name" value="HD_5"/>
    <property type="match status" value="1"/>
</dbReference>
<dbReference type="SMART" id="SM00471">
    <property type="entry name" value="HDc"/>
    <property type="match status" value="1"/>
</dbReference>
<dbReference type="SUPFAM" id="SSF109604">
    <property type="entry name" value="HD-domain/PDEase-like"/>
    <property type="match status" value="1"/>
</dbReference>
<gene>
    <name evidence="5" type="ORF">A2008_13270</name>
</gene>
<dbReference type="InterPro" id="IPR006674">
    <property type="entry name" value="HD_domain"/>
</dbReference>
<dbReference type="InterPro" id="IPR037522">
    <property type="entry name" value="HD_GYP_dom"/>
</dbReference>
<dbReference type="PROSITE" id="PS51832">
    <property type="entry name" value="HD_GYP"/>
    <property type="match status" value="1"/>
</dbReference>
<dbReference type="SMART" id="SM00448">
    <property type="entry name" value="REC"/>
    <property type="match status" value="1"/>
</dbReference>
<feature type="domain" description="HD-GYP" evidence="4">
    <location>
        <begin position="138"/>
        <end position="333"/>
    </location>
</feature>
<dbReference type="SUPFAM" id="SSF52172">
    <property type="entry name" value="CheY-like"/>
    <property type="match status" value="1"/>
</dbReference>
<dbReference type="InterPro" id="IPR011006">
    <property type="entry name" value="CheY-like_superfamily"/>
</dbReference>
<protein>
    <recommendedName>
        <fullName evidence="7">Two-component system response regulator</fullName>
    </recommendedName>
</protein>
<accession>A0A1F7WXM3</accession>
<dbReference type="GO" id="GO:0000160">
    <property type="term" value="P:phosphorelay signal transduction system"/>
    <property type="evidence" value="ECO:0007669"/>
    <property type="project" value="InterPro"/>
</dbReference>
<dbReference type="Gene3D" id="3.40.50.2300">
    <property type="match status" value="1"/>
</dbReference>
<evidence type="ECO:0000313" key="6">
    <source>
        <dbReference type="Proteomes" id="UP000178735"/>
    </source>
</evidence>
<dbReference type="EMBL" id="MGFH01000043">
    <property type="protein sequence ID" value="OGM07470.1"/>
    <property type="molecule type" value="Genomic_DNA"/>
</dbReference>
<name>A0A1F7WXM3_9BACT</name>
<organism evidence="5 6">
    <name type="scientific">Candidatus Wallbacteria bacterium GWC2_49_35</name>
    <dbReference type="NCBI Taxonomy" id="1817813"/>
    <lineage>
        <taxon>Bacteria</taxon>
        <taxon>Candidatus Walliibacteriota</taxon>
    </lineage>
</organism>